<organism evidence="2 3">
    <name type="scientific">Panagrolaimus davidi</name>
    <dbReference type="NCBI Taxonomy" id="227884"/>
    <lineage>
        <taxon>Eukaryota</taxon>
        <taxon>Metazoa</taxon>
        <taxon>Ecdysozoa</taxon>
        <taxon>Nematoda</taxon>
        <taxon>Chromadorea</taxon>
        <taxon>Rhabditida</taxon>
        <taxon>Tylenchina</taxon>
        <taxon>Panagrolaimomorpha</taxon>
        <taxon>Panagrolaimoidea</taxon>
        <taxon>Panagrolaimidae</taxon>
        <taxon>Panagrolaimus</taxon>
    </lineage>
</organism>
<evidence type="ECO:0000313" key="3">
    <source>
        <dbReference type="WBParaSite" id="PDA_v2.g8635.t1"/>
    </source>
</evidence>
<keyword evidence="2" id="KW-1185">Reference proteome</keyword>
<dbReference type="WBParaSite" id="PDA_v2.g8635.t1">
    <property type="protein sequence ID" value="PDA_v2.g8635.t1"/>
    <property type="gene ID" value="PDA_v2.g8635"/>
</dbReference>
<accession>A0A914QXQ0</accession>
<dbReference type="Proteomes" id="UP000887578">
    <property type="component" value="Unplaced"/>
</dbReference>
<reference evidence="3" key="1">
    <citation type="submission" date="2022-11" db="UniProtKB">
        <authorList>
            <consortium name="WormBaseParasite"/>
        </authorList>
    </citation>
    <scope>IDENTIFICATION</scope>
</reference>
<keyword evidence="1" id="KW-0472">Membrane</keyword>
<sequence>MPRLPKIEYSAFLVIVLLCIFLYVSFFVKPNVHYITSLMPNFQNSTNLLIAKAKFEGCYKEAAKIYYSDSNKFFAEFSQCIKTYIPITESHMDKIFNGAGNERKVFLPLAEDFPEEECTWLTIGIGGSEMCI</sequence>
<keyword evidence="1" id="KW-0812">Transmembrane</keyword>
<evidence type="ECO:0000256" key="1">
    <source>
        <dbReference type="SAM" id="Phobius"/>
    </source>
</evidence>
<protein>
    <submittedName>
        <fullName evidence="3">Uncharacterized protein</fullName>
    </submittedName>
</protein>
<keyword evidence="1" id="KW-1133">Transmembrane helix</keyword>
<feature type="transmembrane region" description="Helical" evidence="1">
    <location>
        <begin position="7"/>
        <end position="28"/>
    </location>
</feature>
<evidence type="ECO:0000313" key="2">
    <source>
        <dbReference type="Proteomes" id="UP000887578"/>
    </source>
</evidence>
<dbReference type="AlphaFoldDB" id="A0A914QXQ0"/>
<proteinExistence type="predicted"/>
<name>A0A914QXQ0_9BILA</name>